<keyword evidence="1 8" id="KW-0639">Primosome</keyword>
<feature type="domain" description="Primosomal protein N' 3' DNA-binding" evidence="9">
    <location>
        <begin position="22"/>
        <end position="121"/>
    </location>
</feature>
<dbReference type="GO" id="GO:1990077">
    <property type="term" value="C:primosome complex"/>
    <property type="evidence" value="ECO:0007669"/>
    <property type="project" value="UniProtKB-UniRule"/>
</dbReference>
<dbReference type="PANTHER" id="PTHR30580:SF0">
    <property type="entry name" value="PRIMOSOMAL PROTEIN N"/>
    <property type="match status" value="1"/>
</dbReference>
<dbReference type="GO" id="GO:0006270">
    <property type="term" value="P:DNA replication initiation"/>
    <property type="evidence" value="ECO:0007669"/>
    <property type="project" value="TreeGrafter"/>
</dbReference>
<dbReference type="Proteomes" id="UP000215896">
    <property type="component" value="Unassembled WGS sequence"/>
</dbReference>
<evidence type="ECO:0000256" key="2">
    <source>
        <dbReference type="ARBA" id="ARBA00022705"/>
    </source>
</evidence>
<feature type="binding site" evidence="8">
    <location>
        <position position="395"/>
    </location>
    <ligand>
        <name>Zn(2+)</name>
        <dbReference type="ChEBI" id="CHEBI:29105"/>
        <label>1</label>
    </ligand>
</feature>
<keyword evidence="11" id="KW-1185">Reference proteome</keyword>
<feature type="binding site" evidence="8">
    <location>
        <position position="423"/>
    </location>
    <ligand>
        <name>Zn(2+)</name>
        <dbReference type="ChEBI" id="CHEBI:29105"/>
        <label>2</label>
    </ligand>
</feature>
<comment type="subunit">
    <text evidence="8">Component of the replication restart primosome.</text>
</comment>
<evidence type="ECO:0000256" key="1">
    <source>
        <dbReference type="ARBA" id="ARBA00022515"/>
    </source>
</evidence>
<sequence>MSDPEALIPLAEPTRAPRPVARVAVDMPLPHLDRPFDYLVGDELAEQVRPGVRVRVRFAGRLRDGFVLELGTESDETRNLAPIEKVVSTEQVLTPAVAGLVRQVADHYAGSFADVVRLAVPPRHAATERATPPEREAVTPQLTAHPFDAYPTGSELIAALRAGHSPRACWQLAPAAAPAGDWAQGLAVAAGATLESGRGALIVVPDARDLERLRAACDRVVGSAGYVVLSADSGPAARYRAFLAVLRGEVRLVIGTRAAAYAPVRDLGLVAIWDDGDDLYAEPRAPYPHTREVLALRTAAEGAAFLAASYGRSAEIEQLIERGWLLPLALTPAAQRRRAPGVRLAADSDWELERDPMARAVRLPHQSFETIRAGLAQGPVLVQVPRAGYLVVLVCDTCREPVRCPHCAGPIRAGSRNAGCDWCGRPIVDWHCPECGGRRWRAPVVGATRTAEELGRAFPGTPVVQSSGEKVLPRVADEPALVIATPGAEPVADDGYAAALLLDAELLLTRADLRAGEEALRRWLNAVALVRPGERGGSVVAVGPTDAAPLQALVRSDPASFAGRELAERAEAHLPPVAKLIQIDGPPEAVHELHELAELPADTEVLGPVERPGTEPLARLTLRCPPASGADLVAAVRAAMGVRSARKSPGAVRVKVDPVAIG</sequence>
<dbReference type="Pfam" id="PF17764">
    <property type="entry name" value="PriA_3primeBD"/>
    <property type="match status" value="1"/>
</dbReference>
<proteinExistence type="inferred from homology"/>
<dbReference type="GO" id="GO:0005524">
    <property type="term" value="F:ATP binding"/>
    <property type="evidence" value="ECO:0007669"/>
    <property type="project" value="UniProtKB-UniRule"/>
</dbReference>
<dbReference type="PANTHER" id="PTHR30580">
    <property type="entry name" value="PRIMOSOMAL PROTEIN N"/>
    <property type="match status" value="1"/>
</dbReference>
<dbReference type="AlphaFoldDB" id="A0A255G451"/>
<accession>A0A255G451</accession>
<dbReference type="InterPro" id="IPR005259">
    <property type="entry name" value="PriA"/>
</dbReference>
<evidence type="ECO:0000259" key="9">
    <source>
        <dbReference type="Pfam" id="PF17764"/>
    </source>
</evidence>
<organism evidence="10 11">
    <name type="scientific">Enemella evansiae</name>
    <dbReference type="NCBI Taxonomy" id="2016499"/>
    <lineage>
        <taxon>Bacteria</taxon>
        <taxon>Bacillati</taxon>
        <taxon>Actinomycetota</taxon>
        <taxon>Actinomycetes</taxon>
        <taxon>Propionibacteriales</taxon>
        <taxon>Propionibacteriaceae</taxon>
        <taxon>Enemella</taxon>
    </lineage>
</organism>
<dbReference type="GO" id="GO:0006302">
    <property type="term" value="P:double-strand break repair"/>
    <property type="evidence" value="ECO:0007669"/>
    <property type="project" value="InterPro"/>
</dbReference>
<dbReference type="EMBL" id="NMVO01000016">
    <property type="protein sequence ID" value="OYO10690.1"/>
    <property type="molecule type" value="Genomic_DNA"/>
</dbReference>
<feature type="binding site" evidence="8">
    <location>
        <position position="420"/>
    </location>
    <ligand>
        <name>Zn(2+)</name>
        <dbReference type="ChEBI" id="CHEBI:29105"/>
        <label>2</label>
    </ligand>
</feature>
<keyword evidence="6 8" id="KW-0067">ATP-binding</keyword>
<dbReference type="GO" id="GO:0043138">
    <property type="term" value="F:3'-5' DNA helicase activity"/>
    <property type="evidence" value="ECO:0007669"/>
    <property type="project" value="TreeGrafter"/>
</dbReference>
<comment type="cofactor">
    <cofactor evidence="8">
        <name>Zn(2+)</name>
        <dbReference type="ChEBI" id="CHEBI:29105"/>
    </cofactor>
    <text evidence="8">Binds 2 zinc ions per subunit.</text>
</comment>
<feature type="binding site" evidence="8">
    <location>
        <position position="398"/>
    </location>
    <ligand>
        <name>Zn(2+)</name>
        <dbReference type="ChEBI" id="CHEBI:29105"/>
        <label>1</label>
    </ligand>
</feature>
<dbReference type="GO" id="GO:0003677">
    <property type="term" value="F:DNA binding"/>
    <property type="evidence" value="ECO:0007669"/>
    <property type="project" value="UniProtKB-UniRule"/>
</dbReference>
<dbReference type="Gene3D" id="3.40.1440.60">
    <property type="entry name" value="PriA, 3(prime) DNA-binding domain"/>
    <property type="match status" value="1"/>
</dbReference>
<dbReference type="GO" id="GO:0006310">
    <property type="term" value="P:DNA recombination"/>
    <property type="evidence" value="ECO:0007669"/>
    <property type="project" value="InterPro"/>
</dbReference>
<evidence type="ECO:0000256" key="7">
    <source>
        <dbReference type="ARBA" id="ARBA00023125"/>
    </source>
</evidence>
<feature type="binding site" evidence="8">
    <location>
        <position position="432"/>
    </location>
    <ligand>
        <name>Zn(2+)</name>
        <dbReference type="ChEBI" id="CHEBI:29105"/>
        <label>1</label>
    </ligand>
</feature>
<dbReference type="InterPro" id="IPR027417">
    <property type="entry name" value="P-loop_NTPase"/>
</dbReference>
<dbReference type="HAMAP" id="MF_00983">
    <property type="entry name" value="PriA"/>
    <property type="match status" value="1"/>
</dbReference>
<dbReference type="RefSeq" id="WP_094406345.1">
    <property type="nucleotide sequence ID" value="NZ_NMVO01000016.1"/>
</dbReference>
<evidence type="ECO:0000313" key="11">
    <source>
        <dbReference type="Proteomes" id="UP000215896"/>
    </source>
</evidence>
<comment type="similarity">
    <text evidence="8">Belongs to the helicase family. PriA subfamily.</text>
</comment>
<keyword evidence="7 8" id="KW-0238">DNA-binding</keyword>
<dbReference type="InterPro" id="IPR042115">
    <property type="entry name" value="PriA_3primeBD_sf"/>
</dbReference>
<evidence type="ECO:0000256" key="4">
    <source>
        <dbReference type="ARBA" id="ARBA00022741"/>
    </source>
</evidence>
<keyword evidence="5 8" id="KW-0862">Zinc</keyword>
<dbReference type="GO" id="GO:0008270">
    <property type="term" value="F:zinc ion binding"/>
    <property type="evidence" value="ECO:0007669"/>
    <property type="project" value="UniProtKB-UniRule"/>
</dbReference>
<dbReference type="InterPro" id="IPR041222">
    <property type="entry name" value="PriA_3primeBD"/>
</dbReference>
<keyword evidence="4 8" id="KW-0547">Nucleotide-binding</keyword>
<evidence type="ECO:0000256" key="8">
    <source>
        <dbReference type="HAMAP-Rule" id="MF_00983"/>
    </source>
</evidence>
<comment type="caution">
    <text evidence="8">As this protein does not have any detectable helicase domains, it probably does not have helicase activity.</text>
</comment>
<evidence type="ECO:0000256" key="5">
    <source>
        <dbReference type="ARBA" id="ARBA00022833"/>
    </source>
</evidence>
<feature type="binding site" evidence="8">
    <location>
        <position position="435"/>
    </location>
    <ligand>
        <name>Zn(2+)</name>
        <dbReference type="ChEBI" id="CHEBI:29105"/>
        <label>1</label>
    </ligand>
</feature>
<feature type="binding site" evidence="8">
    <location>
        <position position="404"/>
    </location>
    <ligand>
        <name>Zn(2+)</name>
        <dbReference type="ChEBI" id="CHEBI:29105"/>
        <label>2</label>
    </ligand>
</feature>
<feature type="binding site" evidence="8">
    <location>
        <position position="407"/>
    </location>
    <ligand>
        <name>Zn(2+)</name>
        <dbReference type="ChEBI" id="CHEBI:29105"/>
        <label>2</label>
    </ligand>
</feature>
<comment type="function">
    <text evidence="8">Initiates the restart of stalled replication forks, which reloads the replicative helicase on sites other than the origin of replication. Recognizes and binds to abandoned replication forks and remodels them to uncover a helicase loading site. Promotes assembly of the primosome at these replication forks.</text>
</comment>
<gene>
    <name evidence="8" type="primary">priA</name>
    <name evidence="10" type="ORF">CGZ94_17030</name>
</gene>
<evidence type="ECO:0000256" key="6">
    <source>
        <dbReference type="ARBA" id="ARBA00022840"/>
    </source>
</evidence>
<evidence type="ECO:0000256" key="3">
    <source>
        <dbReference type="ARBA" id="ARBA00022723"/>
    </source>
</evidence>
<keyword evidence="3 8" id="KW-0479">Metal-binding</keyword>
<name>A0A255G451_9ACTN</name>
<dbReference type="Gene3D" id="3.40.50.300">
    <property type="entry name" value="P-loop containing nucleotide triphosphate hydrolases"/>
    <property type="match status" value="1"/>
</dbReference>
<protein>
    <recommendedName>
        <fullName evidence="8">Probable replication restart protein PriA</fullName>
    </recommendedName>
    <alternativeName>
        <fullName evidence="8">Putative ATP-dependent DNA helicase PriA</fullName>
    </alternativeName>
</protein>
<evidence type="ECO:0000313" key="10">
    <source>
        <dbReference type="EMBL" id="OYO10690.1"/>
    </source>
</evidence>
<comment type="caution">
    <text evidence="10">The sequence shown here is derived from an EMBL/GenBank/DDBJ whole genome shotgun (WGS) entry which is preliminary data.</text>
</comment>
<reference evidence="10 11" key="1">
    <citation type="submission" date="2017-07" db="EMBL/GenBank/DDBJ databases">
        <title>Draft whole genome sequences of clinical Proprionibacteriaceae strains.</title>
        <authorList>
            <person name="Bernier A.-M."/>
            <person name="Bernard K."/>
            <person name="Domingo M.-C."/>
        </authorList>
    </citation>
    <scope>NUCLEOTIDE SEQUENCE [LARGE SCALE GENOMIC DNA]</scope>
    <source>
        <strain evidence="10 11">NML 030167</strain>
    </source>
</reference>
<dbReference type="GO" id="GO:0006269">
    <property type="term" value="P:DNA replication, synthesis of primer"/>
    <property type="evidence" value="ECO:0007669"/>
    <property type="project" value="UniProtKB-KW"/>
</dbReference>
<keyword evidence="2 8" id="KW-0235">DNA replication</keyword>